<evidence type="ECO:0000313" key="1">
    <source>
        <dbReference type="EMBL" id="QJA49408.1"/>
    </source>
</evidence>
<protein>
    <submittedName>
        <fullName evidence="1">Uncharacterized protein</fullName>
    </submittedName>
</protein>
<reference evidence="1" key="1">
    <citation type="submission" date="2020-03" db="EMBL/GenBank/DDBJ databases">
        <title>The deep terrestrial virosphere.</title>
        <authorList>
            <person name="Holmfeldt K."/>
            <person name="Nilsson E."/>
            <person name="Simone D."/>
            <person name="Lopez-Fernandez M."/>
            <person name="Wu X."/>
            <person name="de Brujin I."/>
            <person name="Lundin D."/>
            <person name="Andersson A."/>
            <person name="Bertilsson S."/>
            <person name="Dopson M."/>
        </authorList>
    </citation>
    <scope>NUCLEOTIDE SEQUENCE</scope>
    <source>
        <strain evidence="1">TM448A01341</strain>
    </source>
</reference>
<sequence length="66" mass="7935">MMCKKNEFEREPTLSCLTDYEDKERVYVTGHSCPKCRQLIRSVYRADTHYLECYCRKTEEGEKYGL</sequence>
<proteinExistence type="predicted"/>
<accession>A0A6H1ZPG8</accession>
<organism evidence="1">
    <name type="scientific">viral metagenome</name>
    <dbReference type="NCBI Taxonomy" id="1070528"/>
    <lineage>
        <taxon>unclassified sequences</taxon>
        <taxon>metagenomes</taxon>
        <taxon>organismal metagenomes</taxon>
    </lineage>
</organism>
<dbReference type="EMBL" id="MT144135">
    <property type="protein sequence ID" value="QJA49408.1"/>
    <property type="molecule type" value="Genomic_DNA"/>
</dbReference>
<gene>
    <name evidence="1" type="ORF">TM448A01341_0027</name>
</gene>
<name>A0A6H1ZPG8_9ZZZZ</name>
<dbReference type="AlphaFoldDB" id="A0A6H1ZPG8"/>